<feature type="compositionally biased region" description="Basic and acidic residues" evidence="4">
    <location>
        <begin position="127"/>
        <end position="141"/>
    </location>
</feature>
<comment type="caution">
    <text evidence="5">The sequence shown here is derived from an EMBL/GenBank/DDBJ whole genome shotgun (WGS) entry which is preliminary data.</text>
</comment>
<feature type="compositionally biased region" description="Basic residues" evidence="4">
    <location>
        <begin position="351"/>
        <end position="366"/>
    </location>
</feature>
<dbReference type="GO" id="GO:0003682">
    <property type="term" value="F:chromatin binding"/>
    <property type="evidence" value="ECO:0007669"/>
    <property type="project" value="TreeGrafter"/>
</dbReference>
<dbReference type="Pfam" id="PF02996">
    <property type="entry name" value="Prefoldin"/>
    <property type="match status" value="1"/>
</dbReference>
<gene>
    <name evidence="5" type="ORF">TCAL_11094</name>
</gene>
<dbReference type="GO" id="GO:0005634">
    <property type="term" value="C:nucleus"/>
    <property type="evidence" value="ECO:0007669"/>
    <property type="project" value="UniProtKB-SubCell"/>
</dbReference>
<keyword evidence="6" id="KW-1185">Reference proteome</keyword>
<protein>
    <recommendedName>
        <fullName evidence="7">Unconventional prefoldin RPB5 interactor 1</fullName>
    </recommendedName>
</protein>
<dbReference type="GO" id="GO:0000122">
    <property type="term" value="P:negative regulation of transcription by RNA polymerase II"/>
    <property type="evidence" value="ECO:0007669"/>
    <property type="project" value="TreeGrafter"/>
</dbReference>
<dbReference type="STRING" id="6832.A0A553P7Q5"/>
<feature type="compositionally biased region" description="Acidic residues" evidence="4">
    <location>
        <begin position="209"/>
        <end position="223"/>
    </location>
</feature>
<evidence type="ECO:0000256" key="4">
    <source>
        <dbReference type="SAM" id="MobiDB-lite"/>
    </source>
</evidence>
<sequence length="366" mass="41937">MLEANRQAGQKWLGHKREYEALRDKLDTLSDRATHEALVPLGKKAFMMGHLVHTNEIMVLLGDNWFAERSAKQAKVICEKRLKQCDETLQGLTQELDLVDSWRRETRQMTQDAQDGQLEIREPFDEKAEAEWREKHRESQKKVRQQTKSREETVSDEELWKRLDQLEIEEELDAHLEKTAQVASANVPDVQVEVSSPDSSDWSESPPLTDDEEDVDQDSEEETEHGTESPKDRNVIKRRVSFAVSEKNDSKDHDAESVIDTLLNEPICLIEIQHSRSSDKADTPDPMGLPSHDFSPKDVDKLFKKPSILKPFDQSAIQIRSSDEQSEEACAVGNLVIEKVPDTPIVPPNPPRKRVSRFKQSRMAQK</sequence>
<feature type="compositionally biased region" description="Basic and acidic residues" evidence="4">
    <location>
        <begin position="224"/>
        <end position="235"/>
    </location>
</feature>
<dbReference type="AlphaFoldDB" id="A0A553P7Q5"/>
<comment type="similarity">
    <text evidence="3">Belongs to the RNA polymerase II subunit 5-mediating protein family.</text>
</comment>
<dbReference type="InterPro" id="IPR009053">
    <property type="entry name" value="Prefoldin"/>
</dbReference>
<name>A0A553P7Q5_TIGCA</name>
<dbReference type="GO" id="GO:0019212">
    <property type="term" value="F:phosphatase inhibitor activity"/>
    <property type="evidence" value="ECO:0007669"/>
    <property type="project" value="TreeGrafter"/>
</dbReference>
<feature type="region of interest" description="Disordered" evidence="4">
    <location>
        <begin position="340"/>
        <end position="366"/>
    </location>
</feature>
<organism evidence="5 6">
    <name type="scientific">Tigriopus californicus</name>
    <name type="common">Marine copepod</name>
    <dbReference type="NCBI Taxonomy" id="6832"/>
    <lineage>
        <taxon>Eukaryota</taxon>
        <taxon>Metazoa</taxon>
        <taxon>Ecdysozoa</taxon>
        <taxon>Arthropoda</taxon>
        <taxon>Crustacea</taxon>
        <taxon>Multicrustacea</taxon>
        <taxon>Hexanauplia</taxon>
        <taxon>Copepoda</taxon>
        <taxon>Harpacticoida</taxon>
        <taxon>Harpacticidae</taxon>
        <taxon>Tigriopus</taxon>
    </lineage>
</organism>
<dbReference type="EMBL" id="VCGU01000007">
    <property type="protein sequence ID" value="TRY73715.1"/>
    <property type="molecule type" value="Genomic_DNA"/>
</dbReference>
<keyword evidence="2" id="KW-0539">Nucleus</keyword>
<dbReference type="Gene3D" id="1.10.287.370">
    <property type="match status" value="1"/>
</dbReference>
<evidence type="ECO:0008006" key="7">
    <source>
        <dbReference type="Google" id="ProtNLM"/>
    </source>
</evidence>
<proteinExistence type="inferred from homology"/>
<reference evidence="5 6" key="1">
    <citation type="journal article" date="2018" name="Nat. Ecol. Evol.">
        <title>Genomic signatures of mitonuclear coevolution across populations of Tigriopus californicus.</title>
        <authorList>
            <person name="Barreto F.S."/>
            <person name="Watson E.T."/>
            <person name="Lima T.G."/>
            <person name="Willett C.S."/>
            <person name="Edmands S."/>
            <person name="Li W."/>
            <person name="Burton R.S."/>
        </authorList>
    </citation>
    <scope>NUCLEOTIDE SEQUENCE [LARGE SCALE GENOMIC DNA]</scope>
    <source>
        <strain evidence="5 6">San Diego</strain>
    </source>
</reference>
<dbReference type="CDD" id="cd23159">
    <property type="entry name" value="Prefoldin_URI1"/>
    <property type="match status" value="1"/>
</dbReference>
<evidence type="ECO:0000256" key="3">
    <source>
        <dbReference type="ARBA" id="ARBA00038295"/>
    </source>
</evidence>
<dbReference type="Proteomes" id="UP000318571">
    <property type="component" value="Chromosome 3"/>
</dbReference>
<dbReference type="InterPro" id="IPR052255">
    <property type="entry name" value="RNA_pol_II_subunit5-mediator"/>
</dbReference>
<evidence type="ECO:0000313" key="5">
    <source>
        <dbReference type="EMBL" id="TRY73715.1"/>
    </source>
</evidence>
<dbReference type="SUPFAM" id="SSF46579">
    <property type="entry name" value="Prefoldin"/>
    <property type="match status" value="1"/>
</dbReference>
<feature type="region of interest" description="Disordered" evidence="4">
    <location>
        <begin position="127"/>
        <end position="156"/>
    </location>
</feature>
<evidence type="ECO:0000256" key="1">
    <source>
        <dbReference type="ARBA" id="ARBA00004123"/>
    </source>
</evidence>
<evidence type="ECO:0000313" key="6">
    <source>
        <dbReference type="Proteomes" id="UP000318571"/>
    </source>
</evidence>
<feature type="compositionally biased region" description="Basic and acidic residues" evidence="4">
    <location>
        <begin position="274"/>
        <end position="283"/>
    </location>
</feature>
<dbReference type="OMA" id="QARAICK"/>
<evidence type="ECO:0000256" key="2">
    <source>
        <dbReference type="ARBA" id="ARBA00023242"/>
    </source>
</evidence>
<dbReference type="GO" id="GO:0003714">
    <property type="term" value="F:transcription corepressor activity"/>
    <property type="evidence" value="ECO:0007669"/>
    <property type="project" value="TreeGrafter"/>
</dbReference>
<dbReference type="PANTHER" id="PTHR15111:SF0">
    <property type="entry name" value="UNCONVENTIONAL PREFOLDIN RPB5 INTERACTOR 1"/>
    <property type="match status" value="1"/>
</dbReference>
<dbReference type="PANTHER" id="PTHR15111">
    <property type="entry name" value="RNA POLYMERASE II SUBUNIT 5-MEDIATING PROTEIN NNX3"/>
    <property type="match status" value="1"/>
</dbReference>
<accession>A0A553P7Q5</accession>
<comment type="subcellular location">
    <subcellularLocation>
        <location evidence="1">Nucleus</location>
    </subcellularLocation>
</comment>
<feature type="compositionally biased region" description="Low complexity" evidence="4">
    <location>
        <begin position="192"/>
        <end position="206"/>
    </location>
</feature>
<feature type="region of interest" description="Disordered" evidence="4">
    <location>
        <begin position="274"/>
        <end position="298"/>
    </location>
</feature>
<feature type="region of interest" description="Disordered" evidence="4">
    <location>
        <begin position="182"/>
        <end position="238"/>
    </location>
</feature>
<dbReference type="InterPro" id="IPR004127">
    <property type="entry name" value="Prefoldin_subunit_alpha"/>
</dbReference>